<accession>A0A448ZB94</accession>
<reference evidence="1 2" key="1">
    <citation type="submission" date="2019-01" db="EMBL/GenBank/DDBJ databases">
        <authorList>
            <person name="Ferrante I. M."/>
        </authorList>
    </citation>
    <scope>NUCLEOTIDE SEQUENCE [LARGE SCALE GENOMIC DNA]</scope>
    <source>
        <strain evidence="1 2">B856</strain>
    </source>
</reference>
<name>A0A448ZB94_9STRA</name>
<gene>
    <name evidence="1" type="ORF">PSNMU_V1.4_AUG-EV-PASAV3_0061800</name>
</gene>
<keyword evidence="2" id="KW-1185">Reference proteome</keyword>
<dbReference type="Proteomes" id="UP000291116">
    <property type="component" value="Unassembled WGS sequence"/>
</dbReference>
<sequence length="137" mass="14696">MDHTVTGDNVLTEGIFGLLVSVTSVVEVENKLGLEFKLLGIENIIGNSNGRIQSVVHVTRTNLLRSARVDASGFRSLSIASVLLGIDGTVSLTASEVASQSCLRKNVELEHSLLIESANKTINLRKSSIGGSKHRVW</sequence>
<organism evidence="1 2">
    <name type="scientific">Pseudo-nitzschia multistriata</name>
    <dbReference type="NCBI Taxonomy" id="183589"/>
    <lineage>
        <taxon>Eukaryota</taxon>
        <taxon>Sar</taxon>
        <taxon>Stramenopiles</taxon>
        <taxon>Ochrophyta</taxon>
        <taxon>Bacillariophyta</taxon>
        <taxon>Bacillariophyceae</taxon>
        <taxon>Bacillariophycidae</taxon>
        <taxon>Bacillariales</taxon>
        <taxon>Bacillariaceae</taxon>
        <taxon>Pseudo-nitzschia</taxon>
    </lineage>
</organism>
<protein>
    <submittedName>
        <fullName evidence="1">Uncharacterized protein</fullName>
    </submittedName>
</protein>
<evidence type="ECO:0000313" key="1">
    <source>
        <dbReference type="EMBL" id="VEU39333.1"/>
    </source>
</evidence>
<evidence type="ECO:0000313" key="2">
    <source>
        <dbReference type="Proteomes" id="UP000291116"/>
    </source>
</evidence>
<dbReference type="AlphaFoldDB" id="A0A448ZB94"/>
<proteinExistence type="predicted"/>
<dbReference type="EMBL" id="CAACVS010000216">
    <property type="protein sequence ID" value="VEU39333.1"/>
    <property type="molecule type" value="Genomic_DNA"/>
</dbReference>